<organism evidence="1 2">
    <name type="scientific">Borreliella valaisiana VS116</name>
    <dbReference type="NCBI Taxonomy" id="445987"/>
    <lineage>
        <taxon>Bacteria</taxon>
        <taxon>Pseudomonadati</taxon>
        <taxon>Spirochaetota</taxon>
        <taxon>Spirochaetia</taxon>
        <taxon>Spirochaetales</taxon>
        <taxon>Borreliaceae</taxon>
        <taxon>Borreliella</taxon>
    </lineage>
</organism>
<evidence type="ECO:0000313" key="2">
    <source>
        <dbReference type="Proteomes" id="UP000006163"/>
    </source>
</evidence>
<name>C0R928_BORVA</name>
<evidence type="ECO:0008006" key="3">
    <source>
        <dbReference type="Google" id="ProtNLM"/>
    </source>
</evidence>
<geneLocation type="plasmid" evidence="1 2">
    <name>VS116_lp28-3</name>
</geneLocation>
<gene>
    <name evidence="1" type="ORF">BVAVS116_H0113</name>
</gene>
<accession>C0R928</accession>
<dbReference type="Proteomes" id="UP000006163">
    <property type="component" value="Plasmid VS116_lp28-3"/>
</dbReference>
<dbReference type="RefSeq" id="WP_015899325.1">
    <property type="nucleotide sequence ID" value="NC_012185.1"/>
</dbReference>
<dbReference type="GeneID" id="96991198"/>
<keyword evidence="2" id="KW-1185">Reference proteome</keyword>
<sequence length="56" mass="6362">MKFKSKYLALGLLFGFISCDLFNRDEMKEESLGFLDEKGSILGASEKSVKIRLLIM</sequence>
<reference evidence="1 2" key="1">
    <citation type="journal article" date="2012" name="J. Bacteriol.">
        <title>Whole-Genome Sequences of Borrelia bissettii, Borrelia valaisiana, and Borrelia spielmanii.</title>
        <authorList>
            <person name="Schutzer S.E."/>
            <person name="Fraser-Liggett C.M."/>
            <person name="Qiu W.G."/>
            <person name="Kraiczy P."/>
            <person name="Mongodin E.F."/>
            <person name="Dunn J.J."/>
            <person name="Luft B.J."/>
            <person name="Casjens S.R."/>
        </authorList>
    </citation>
    <scope>NUCLEOTIDE SEQUENCE [LARGE SCALE GENOMIC DNA]</scope>
    <source>
        <strain evidence="1 2">VS116</strain>
        <plasmid evidence="1">VS116_lp28-3</plasmid>
    </source>
</reference>
<protein>
    <recommendedName>
        <fullName evidence="3">Lipoprotein</fullName>
    </recommendedName>
</protein>
<dbReference type="HOGENOM" id="CLU_3005091_0_0_12"/>
<keyword evidence="1" id="KW-0614">Plasmid</keyword>
<dbReference type="PROSITE" id="PS51257">
    <property type="entry name" value="PROKAR_LIPOPROTEIN"/>
    <property type="match status" value="1"/>
</dbReference>
<dbReference type="AlphaFoldDB" id="C0R928"/>
<proteinExistence type="predicted"/>
<dbReference type="EMBL" id="CP001440">
    <property type="protein sequence ID" value="ACN52983.1"/>
    <property type="molecule type" value="Genomic_DNA"/>
</dbReference>
<evidence type="ECO:0000313" key="1">
    <source>
        <dbReference type="EMBL" id="ACN52983.1"/>
    </source>
</evidence>